<organism evidence="1 2">
    <name type="scientific">Eumeta variegata</name>
    <name type="common">Bagworm moth</name>
    <name type="synonym">Eumeta japonica</name>
    <dbReference type="NCBI Taxonomy" id="151549"/>
    <lineage>
        <taxon>Eukaryota</taxon>
        <taxon>Metazoa</taxon>
        <taxon>Ecdysozoa</taxon>
        <taxon>Arthropoda</taxon>
        <taxon>Hexapoda</taxon>
        <taxon>Insecta</taxon>
        <taxon>Pterygota</taxon>
        <taxon>Neoptera</taxon>
        <taxon>Endopterygota</taxon>
        <taxon>Lepidoptera</taxon>
        <taxon>Glossata</taxon>
        <taxon>Ditrysia</taxon>
        <taxon>Tineoidea</taxon>
        <taxon>Psychidae</taxon>
        <taxon>Oiketicinae</taxon>
        <taxon>Eumeta</taxon>
    </lineage>
</organism>
<sequence length="157" mass="16463">MLTTLVTPAVLQASMGGDGHLFCGGAPALQYFARNSAAVKLVMKAGEKKEGSGSDNGIASLTDNSERQSFVRCTVLQSRSFPRMVQFSGTACAAFALIAPVMIFNVQPIPCVINGFSEKHGKNHSPGNPNSLSFLGACEAAARSLAACGRQRRRGEA</sequence>
<name>A0A4C1V200_EUMVA</name>
<accession>A0A4C1V200</accession>
<proteinExistence type="predicted"/>
<dbReference type="Proteomes" id="UP000299102">
    <property type="component" value="Unassembled WGS sequence"/>
</dbReference>
<dbReference type="AlphaFoldDB" id="A0A4C1V200"/>
<keyword evidence="2" id="KW-1185">Reference proteome</keyword>
<dbReference type="EMBL" id="BGZK01000258">
    <property type="protein sequence ID" value="GBP32346.1"/>
    <property type="molecule type" value="Genomic_DNA"/>
</dbReference>
<reference evidence="1 2" key="1">
    <citation type="journal article" date="2019" name="Commun. Biol.">
        <title>The bagworm genome reveals a unique fibroin gene that provides high tensile strength.</title>
        <authorList>
            <person name="Kono N."/>
            <person name="Nakamura H."/>
            <person name="Ohtoshi R."/>
            <person name="Tomita M."/>
            <person name="Numata K."/>
            <person name="Arakawa K."/>
        </authorList>
    </citation>
    <scope>NUCLEOTIDE SEQUENCE [LARGE SCALE GENOMIC DNA]</scope>
</reference>
<evidence type="ECO:0000313" key="1">
    <source>
        <dbReference type="EMBL" id="GBP32346.1"/>
    </source>
</evidence>
<gene>
    <name evidence="1" type="ORF">EVAR_25601_1</name>
</gene>
<evidence type="ECO:0000313" key="2">
    <source>
        <dbReference type="Proteomes" id="UP000299102"/>
    </source>
</evidence>
<comment type="caution">
    <text evidence="1">The sequence shown here is derived from an EMBL/GenBank/DDBJ whole genome shotgun (WGS) entry which is preliminary data.</text>
</comment>
<protein>
    <submittedName>
        <fullName evidence="1">Uncharacterized protein</fullName>
    </submittedName>
</protein>